<proteinExistence type="predicted"/>
<sequence length="463" mass="50983">MSGVLGTLSVLLISLSAEAARLQSWQFNQAQNQLIFSTDEPVQPRVQLLTDPVRLVIDLPNTSLERRRIREDGDGAIDEIEIRREDDDTARIVIELENEYTIDPAQVIVQGTSQTGWSVQLPPPRRLSRAERRANRDRETRIPIEVIPYVDAAVIQTVEVATNGRGVTIRADQPLTNYTSGWDQTTSTYQIRIPQARLARDFTNPTLDNRSPLLSLRAQQAESGVIIGLQPAPGVQIGEISRVSQSLALSLAGRPQRRFVPGETTRTRILPPLDQLPNVANQRVLIVIDPGHGGRDPGAIGIGGLRETDIVLEVSLRVAELLQQNGAEIILTRADEREVGLEPRVALANRANADIFVSIHANAISMSRPDVNGVETYFYSSAAGRELSAYLLDSLLEATGMNNRGVKEARFFVLRRTNMPASLVELGFVTGAEDAPRLADSNFRELLAKAVARGILQYIVDTF</sequence>
<gene>
    <name evidence="4" type="ORF">HJG54_03195</name>
</gene>
<evidence type="ECO:0000256" key="1">
    <source>
        <dbReference type="ARBA" id="ARBA00022801"/>
    </source>
</evidence>
<evidence type="ECO:0000313" key="4">
    <source>
        <dbReference type="EMBL" id="WNZ26408.1"/>
    </source>
</evidence>
<dbReference type="SMART" id="SM00646">
    <property type="entry name" value="Ami_3"/>
    <property type="match status" value="1"/>
</dbReference>
<dbReference type="PANTHER" id="PTHR30404:SF0">
    <property type="entry name" value="N-ACETYLMURAMOYL-L-ALANINE AMIDASE AMIC"/>
    <property type="match status" value="1"/>
</dbReference>
<dbReference type="Gene3D" id="3.40.630.40">
    <property type="entry name" value="Zn-dependent exopeptidases"/>
    <property type="match status" value="1"/>
</dbReference>
<evidence type="ECO:0000259" key="3">
    <source>
        <dbReference type="SMART" id="SM00646"/>
    </source>
</evidence>
<dbReference type="Pfam" id="PF01520">
    <property type="entry name" value="Amidase_3"/>
    <property type="match status" value="1"/>
</dbReference>
<dbReference type="InterPro" id="IPR021731">
    <property type="entry name" value="AMIN_dom"/>
</dbReference>
<keyword evidence="1" id="KW-0378">Hydrolase</keyword>
<reference evidence="4" key="1">
    <citation type="submission" date="2020-05" db="EMBL/GenBank/DDBJ databases">
        <authorList>
            <person name="Zhu T."/>
            <person name="Keshari N."/>
            <person name="Lu X."/>
        </authorList>
    </citation>
    <scope>NUCLEOTIDE SEQUENCE</scope>
    <source>
        <strain evidence="4">NK1-12</strain>
    </source>
</reference>
<dbReference type="GO" id="GO:0030288">
    <property type="term" value="C:outer membrane-bounded periplasmic space"/>
    <property type="evidence" value="ECO:0007669"/>
    <property type="project" value="TreeGrafter"/>
</dbReference>
<keyword evidence="2" id="KW-0732">Signal</keyword>
<dbReference type="EMBL" id="CP053586">
    <property type="protein sequence ID" value="WNZ26408.1"/>
    <property type="molecule type" value="Genomic_DNA"/>
</dbReference>
<organism evidence="4">
    <name type="scientific">Leptolyngbya sp. NK1-12</name>
    <dbReference type="NCBI Taxonomy" id="2547451"/>
    <lineage>
        <taxon>Bacteria</taxon>
        <taxon>Bacillati</taxon>
        <taxon>Cyanobacteriota</taxon>
        <taxon>Cyanophyceae</taxon>
        <taxon>Leptolyngbyales</taxon>
        <taxon>Leptolyngbyaceae</taxon>
        <taxon>Leptolyngbya group</taxon>
        <taxon>Leptolyngbya</taxon>
    </lineage>
</organism>
<dbReference type="PANTHER" id="PTHR30404">
    <property type="entry name" value="N-ACETYLMURAMOYL-L-ALANINE AMIDASE"/>
    <property type="match status" value="1"/>
</dbReference>
<dbReference type="InterPro" id="IPR050695">
    <property type="entry name" value="N-acetylmuramoyl_amidase_3"/>
</dbReference>
<name>A0AA96WIY1_9CYAN</name>
<feature type="chain" id="PRO_5041690415" evidence="2">
    <location>
        <begin position="20"/>
        <end position="463"/>
    </location>
</feature>
<dbReference type="AlphaFoldDB" id="A0AA96WIY1"/>
<evidence type="ECO:0000256" key="2">
    <source>
        <dbReference type="SAM" id="SignalP"/>
    </source>
</evidence>
<dbReference type="InterPro" id="IPR002508">
    <property type="entry name" value="MurNAc-LAA_cat"/>
</dbReference>
<dbReference type="Pfam" id="PF11741">
    <property type="entry name" value="AMIN"/>
    <property type="match status" value="1"/>
</dbReference>
<dbReference type="GO" id="GO:0009253">
    <property type="term" value="P:peptidoglycan catabolic process"/>
    <property type="evidence" value="ECO:0007669"/>
    <property type="project" value="InterPro"/>
</dbReference>
<dbReference type="Gene3D" id="2.60.40.3500">
    <property type="match status" value="1"/>
</dbReference>
<protein>
    <submittedName>
        <fullName evidence="4">N-acetylmuramoyl-L-alanine amidase</fullName>
    </submittedName>
</protein>
<dbReference type="GO" id="GO:0008745">
    <property type="term" value="F:N-acetylmuramoyl-L-alanine amidase activity"/>
    <property type="evidence" value="ECO:0007669"/>
    <property type="project" value="InterPro"/>
</dbReference>
<feature type="signal peptide" evidence="2">
    <location>
        <begin position="1"/>
        <end position="19"/>
    </location>
</feature>
<dbReference type="SUPFAM" id="SSF53187">
    <property type="entry name" value="Zn-dependent exopeptidases"/>
    <property type="match status" value="1"/>
</dbReference>
<accession>A0AA96WIY1</accession>
<dbReference type="CDD" id="cd02696">
    <property type="entry name" value="MurNAc-LAA"/>
    <property type="match status" value="1"/>
</dbReference>
<feature type="domain" description="MurNAc-LAA" evidence="3">
    <location>
        <begin position="345"/>
        <end position="456"/>
    </location>
</feature>